<organism evidence="2 3">
    <name type="scientific">Etheostoma spectabile</name>
    <name type="common">orangethroat darter</name>
    <dbReference type="NCBI Taxonomy" id="54343"/>
    <lineage>
        <taxon>Eukaryota</taxon>
        <taxon>Metazoa</taxon>
        <taxon>Chordata</taxon>
        <taxon>Craniata</taxon>
        <taxon>Vertebrata</taxon>
        <taxon>Euteleostomi</taxon>
        <taxon>Actinopterygii</taxon>
        <taxon>Neopterygii</taxon>
        <taxon>Teleostei</taxon>
        <taxon>Neoteleostei</taxon>
        <taxon>Acanthomorphata</taxon>
        <taxon>Eupercaria</taxon>
        <taxon>Perciformes</taxon>
        <taxon>Percoidei</taxon>
        <taxon>Percidae</taxon>
        <taxon>Etheostomatinae</taxon>
        <taxon>Etheostoma</taxon>
    </lineage>
</organism>
<dbReference type="InterPro" id="IPR049176">
    <property type="entry name" value="COG5_N"/>
</dbReference>
<sequence>MENGRESTTNSLLKDGCYADFLAQDFDVKTYTAQAIHHAVIAEQLAKLAQGISQLDKELHSQVVARHEDLLSQATGIESLEGVLQMMQTRISALQAAVDRTKIVDPYNKIVARITQLARLQVACDLLRRIIRILYLSKRLQGQLQGGSREITKAAQSLNELAVDVAFIANYWPGKPLESFSLPCLAGEILKPKRRRTVKSLGPVLRIMVLSTVIGVQQSKNVEMIRRDILKTRFCLSRLSR</sequence>
<feature type="domain" description="Conserved oligomeric Golgi complex subunit 5 N-terminal" evidence="1">
    <location>
        <begin position="20"/>
        <end position="140"/>
    </location>
</feature>
<dbReference type="GO" id="GO:0006891">
    <property type="term" value="P:intra-Golgi vesicle-mediated transport"/>
    <property type="evidence" value="ECO:0007669"/>
    <property type="project" value="InterPro"/>
</dbReference>
<dbReference type="AlphaFoldDB" id="A0A5J5CER5"/>
<reference evidence="2 3" key="1">
    <citation type="submission" date="2019-08" db="EMBL/GenBank/DDBJ databases">
        <title>A chromosome-level genome assembly, high-density linkage maps, and genome scans reveal the genomic architecture of hybrid incompatibilities underlying speciation via character displacement in darters (Percidae: Etheostominae).</title>
        <authorList>
            <person name="Moran R.L."/>
            <person name="Catchen J.M."/>
            <person name="Fuller R.C."/>
        </authorList>
    </citation>
    <scope>NUCLEOTIDE SEQUENCE [LARGE SCALE GENOMIC DNA]</scope>
    <source>
        <strain evidence="2">EspeVRDwgs_2016</strain>
        <tissue evidence="2">Muscle</tissue>
    </source>
</reference>
<evidence type="ECO:0000313" key="3">
    <source>
        <dbReference type="Proteomes" id="UP000327493"/>
    </source>
</evidence>
<protein>
    <recommendedName>
        <fullName evidence="1">Conserved oligomeric Golgi complex subunit 5 N-terminal domain-containing protein</fullName>
    </recommendedName>
</protein>
<accession>A0A5J5CER5</accession>
<evidence type="ECO:0000313" key="2">
    <source>
        <dbReference type="EMBL" id="KAA8580434.1"/>
    </source>
</evidence>
<evidence type="ECO:0000259" key="1">
    <source>
        <dbReference type="Pfam" id="PF10392"/>
    </source>
</evidence>
<dbReference type="GO" id="GO:0017119">
    <property type="term" value="C:Golgi transport complex"/>
    <property type="evidence" value="ECO:0007669"/>
    <property type="project" value="InterPro"/>
</dbReference>
<dbReference type="PANTHER" id="PTHR13228:SF3">
    <property type="entry name" value="CONSERVED OLIGOMERIC GOLGI COMPLEX SUBUNIT 5"/>
    <property type="match status" value="1"/>
</dbReference>
<dbReference type="InterPro" id="IPR019465">
    <property type="entry name" value="Cog5"/>
</dbReference>
<dbReference type="PANTHER" id="PTHR13228">
    <property type="entry name" value="CONSERVED OLIGOMERIC GOLGI COMPLEX COMPONENT 5"/>
    <property type="match status" value="1"/>
</dbReference>
<gene>
    <name evidence="2" type="ORF">FQN60_005969</name>
</gene>
<dbReference type="EMBL" id="VOFY01000023">
    <property type="protein sequence ID" value="KAA8580434.1"/>
    <property type="molecule type" value="Genomic_DNA"/>
</dbReference>
<comment type="caution">
    <text evidence="2">The sequence shown here is derived from an EMBL/GenBank/DDBJ whole genome shotgun (WGS) entry which is preliminary data.</text>
</comment>
<name>A0A5J5CER5_9PERO</name>
<dbReference type="Pfam" id="PF10392">
    <property type="entry name" value="COG5_N"/>
    <property type="match status" value="1"/>
</dbReference>
<proteinExistence type="predicted"/>
<dbReference type="Proteomes" id="UP000327493">
    <property type="component" value="Chromosome 23"/>
</dbReference>
<keyword evidence="3" id="KW-1185">Reference proteome</keyword>